<feature type="compositionally biased region" description="Basic and acidic residues" evidence="1">
    <location>
        <begin position="216"/>
        <end position="229"/>
    </location>
</feature>
<dbReference type="AlphaFoldDB" id="A0A852U3E4"/>
<dbReference type="PANTHER" id="PTHR40763:SF4">
    <property type="entry name" value="DUF1707 DOMAIN-CONTAINING PROTEIN"/>
    <property type="match status" value="1"/>
</dbReference>
<reference evidence="4 5" key="1">
    <citation type="submission" date="2020-07" db="EMBL/GenBank/DDBJ databases">
        <title>Sequencing the genomes of 1000 actinobacteria strains.</title>
        <authorList>
            <person name="Klenk H.-P."/>
        </authorList>
    </citation>
    <scope>NUCLEOTIDE SEQUENCE [LARGE SCALE GENOMIC DNA]</scope>
    <source>
        <strain evidence="4 5">CXB654</strain>
    </source>
</reference>
<evidence type="ECO:0000313" key="4">
    <source>
        <dbReference type="EMBL" id="NYE49443.1"/>
    </source>
</evidence>
<keyword evidence="5" id="KW-1185">Reference proteome</keyword>
<dbReference type="EMBL" id="JACCCC010000001">
    <property type="protein sequence ID" value="NYE49443.1"/>
    <property type="molecule type" value="Genomic_DNA"/>
</dbReference>
<name>A0A852U3E4_9ACTN</name>
<comment type="caution">
    <text evidence="4">The sequence shown here is derived from an EMBL/GenBank/DDBJ whole genome shotgun (WGS) entry which is preliminary data.</text>
</comment>
<proteinExistence type="predicted"/>
<dbReference type="InterPro" id="IPR012551">
    <property type="entry name" value="DUF1707_SHOCT-like"/>
</dbReference>
<dbReference type="Pfam" id="PF08044">
    <property type="entry name" value="DUF1707"/>
    <property type="match status" value="1"/>
</dbReference>
<evidence type="ECO:0000259" key="2">
    <source>
        <dbReference type="Pfam" id="PF08044"/>
    </source>
</evidence>
<evidence type="ECO:0008006" key="6">
    <source>
        <dbReference type="Google" id="ProtNLM"/>
    </source>
</evidence>
<feature type="region of interest" description="Disordered" evidence="1">
    <location>
        <begin position="1"/>
        <end position="47"/>
    </location>
</feature>
<protein>
    <recommendedName>
        <fullName evidence="6">Cell wall-active antibiotics response LiaF-like C-terminal domain-containing protein</fullName>
    </recommendedName>
</protein>
<dbReference type="Pfam" id="PF09922">
    <property type="entry name" value="LiaF-like_C"/>
    <property type="match status" value="1"/>
</dbReference>
<feature type="domain" description="Cell wall-active antibiotics response LiaF-like C-terminal" evidence="3">
    <location>
        <begin position="121"/>
        <end position="177"/>
    </location>
</feature>
<evidence type="ECO:0000259" key="3">
    <source>
        <dbReference type="Pfam" id="PF09922"/>
    </source>
</evidence>
<dbReference type="Proteomes" id="UP000589036">
    <property type="component" value="Unassembled WGS sequence"/>
</dbReference>
<sequence length="229" mass="23999">MNDSPAPGPGEMRASDTDRDQVAARLRDALAEGRISPDEHSERLDAVYSSKTLGELVPITSDLPDASAGSAPPADPAASFASPRPVYGSDRVVDAPPSGHFSLAIMGGAERSGNWVVPGTYHAFAVMGGIEIDLREARFVRREVTIIANVIMGGMEIVVPDDIEVRVNGVGIMGAYGTDGKPSSVVEPGAPVVHVVGIALMGGIGVTRKPRKHQKQAKDKKPKELDSGD</sequence>
<feature type="region of interest" description="Disordered" evidence="1">
    <location>
        <begin position="207"/>
        <end position="229"/>
    </location>
</feature>
<evidence type="ECO:0000313" key="5">
    <source>
        <dbReference type="Proteomes" id="UP000589036"/>
    </source>
</evidence>
<evidence type="ECO:0000256" key="1">
    <source>
        <dbReference type="SAM" id="MobiDB-lite"/>
    </source>
</evidence>
<accession>A0A852U3E4</accession>
<feature type="compositionally biased region" description="Basic and acidic residues" evidence="1">
    <location>
        <begin position="13"/>
        <end position="45"/>
    </location>
</feature>
<feature type="region of interest" description="Disordered" evidence="1">
    <location>
        <begin position="64"/>
        <end position="83"/>
    </location>
</feature>
<feature type="domain" description="DUF1707" evidence="2">
    <location>
        <begin position="12"/>
        <end position="64"/>
    </location>
</feature>
<dbReference type="PANTHER" id="PTHR40763">
    <property type="entry name" value="MEMBRANE PROTEIN-RELATED"/>
    <property type="match status" value="1"/>
</dbReference>
<gene>
    <name evidence="4" type="ORF">HDA32_004563</name>
</gene>
<organism evidence="4 5">
    <name type="scientific">Spinactinospora alkalitolerans</name>
    <dbReference type="NCBI Taxonomy" id="687207"/>
    <lineage>
        <taxon>Bacteria</taxon>
        <taxon>Bacillati</taxon>
        <taxon>Actinomycetota</taxon>
        <taxon>Actinomycetes</taxon>
        <taxon>Streptosporangiales</taxon>
        <taxon>Nocardiopsidaceae</taxon>
        <taxon>Spinactinospora</taxon>
    </lineage>
</organism>
<dbReference type="InterPro" id="IPR024425">
    <property type="entry name" value="LiaF-like_C"/>
</dbReference>